<gene>
    <name evidence="2" type="ORF">E0F76_16685</name>
</gene>
<keyword evidence="1" id="KW-1133">Transmembrane helix</keyword>
<proteinExistence type="predicted"/>
<feature type="transmembrane region" description="Helical" evidence="1">
    <location>
        <begin position="150"/>
        <end position="168"/>
    </location>
</feature>
<keyword evidence="3" id="KW-1185">Reference proteome</keyword>
<evidence type="ECO:0000256" key="1">
    <source>
        <dbReference type="SAM" id="Phobius"/>
    </source>
</evidence>
<evidence type="ECO:0000313" key="3">
    <source>
        <dbReference type="Proteomes" id="UP000295479"/>
    </source>
</evidence>
<keyword evidence="1" id="KW-0812">Transmembrane</keyword>
<feature type="transmembrane region" description="Helical" evidence="1">
    <location>
        <begin position="12"/>
        <end position="30"/>
    </location>
</feature>
<dbReference type="AlphaFoldDB" id="A0A4R5CBH9"/>
<evidence type="ECO:0000313" key="2">
    <source>
        <dbReference type="EMBL" id="TDD94432.1"/>
    </source>
</evidence>
<organism evidence="2 3">
    <name type="scientific">Flavobacterium cellulosilyticum</name>
    <dbReference type="NCBI Taxonomy" id="2541731"/>
    <lineage>
        <taxon>Bacteria</taxon>
        <taxon>Pseudomonadati</taxon>
        <taxon>Bacteroidota</taxon>
        <taxon>Flavobacteriia</taxon>
        <taxon>Flavobacteriales</taxon>
        <taxon>Flavobacteriaceae</taxon>
        <taxon>Flavobacterium</taxon>
    </lineage>
</organism>
<sequence length="175" mass="19127">MNEIIKKNGISFGIITGVVAALITATIYAIDLNLFTAWWVTVISITISITIAIVLLSKTKNELNGVFTFKDAFTTYFISAVIGIMISVSFSIILFNVIDPSAKDAVKEISIKYAVGMMEKFNTPTAAINEAVKKLQENDQFSIIEQLKGSVFSIVFSALFGLLLALVFKSKPSQE</sequence>
<protein>
    <submittedName>
        <fullName evidence="2">DUF4199 domain-containing protein</fullName>
    </submittedName>
</protein>
<dbReference type="OrthoDB" id="660361at2"/>
<name>A0A4R5CBH9_9FLAO</name>
<feature type="transmembrane region" description="Helical" evidence="1">
    <location>
        <begin position="36"/>
        <end position="56"/>
    </location>
</feature>
<keyword evidence="1" id="KW-0472">Membrane</keyword>
<dbReference type="Proteomes" id="UP000295479">
    <property type="component" value="Unassembled WGS sequence"/>
</dbReference>
<dbReference type="EMBL" id="SMFK01000016">
    <property type="protein sequence ID" value="TDD94432.1"/>
    <property type="molecule type" value="Genomic_DNA"/>
</dbReference>
<dbReference type="RefSeq" id="WP_132008801.1">
    <property type="nucleotide sequence ID" value="NZ_SMFK01000016.1"/>
</dbReference>
<accession>A0A4R5CBH9</accession>
<feature type="transmembrane region" description="Helical" evidence="1">
    <location>
        <begin position="76"/>
        <end position="98"/>
    </location>
</feature>
<reference evidence="2 3" key="1">
    <citation type="submission" date="2019-03" db="EMBL/GenBank/DDBJ databases">
        <title>Flavobacterium AR-3-4 sp. nov. isolated from arctic soil.</title>
        <authorList>
            <person name="Chaudhary D.K."/>
        </authorList>
    </citation>
    <scope>NUCLEOTIDE SEQUENCE [LARGE SCALE GENOMIC DNA]</scope>
    <source>
        <strain evidence="2 3">AR-3-4</strain>
    </source>
</reference>
<dbReference type="Pfam" id="PF13858">
    <property type="entry name" value="DUF4199"/>
    <property type="match status" value="1"/>
</dbReference>
<comment type="caution">
    <text evidence="2">The sequence shown here is derived from an EMBL/GenBank/DDBJ whole genome shotgun (WGS) entry which is preliminary data.</text>
</comment>
<dbReference type="InterPro" id="IPR025250">
    <property type="entry name" value="DUF4199"/>
</dbReference>